<dbReference type="GO" id="GO:0016491">
    <property type="term" value="F:oxidoreductase activity"/>
    <property type="evidence" value="ECO:0007669"/>
    <property type="project" value="InterPro"/>
</dbReference>
<evidence type="ECO:0000259" key="1">
    <source>
        <dbReference type="Pfam" id="PF01593"/>
    </source>
</evidence>
<dbReference type="SUPFAM" id="SSF51905">
    <property type="entry name" value="FAD/NAD(P)-binding domain"/>
    <property type="match status" value="1"/>
</dbReference>
<dbReference type="EMBL" id="NCEQ01000013">
    <property type="protein sequence ID" value="OYX55559.1"/>
    <property type="molecule type" value="Genomic_DNA"/>
</dbReference>
<dbReference type="Gene3D" id="3.50.50.60">
    <property type="entry name" value="FAD/NAD(P)-binding domain"/>
    <property type="match status" value="2"/>
</dbReference>
<accession>A0A258HFM9</accession>
<feature type="domain" description="Amine oxidase" evidence="1">
    <location>
        <begin position="215"/>
        <end position="269"/>
    </location>
</feature>
<dbReference type="InterPro" id="IPR036188">
    <property type="entry name" value="FAD/NAD-bd_sf"/>
</dbReference>
<name>A0A258HFM9_9CAUL</name>
<feature type="domain" description="FAD-dependent protein C-terminal" evidence="2">
    <location>
        <begin position="288"/>
        <end position="484"/>
    </location>
</feature>
<sequence>MLRLSELKLPLDHAPEALPAAIAARLGVPAHDLLSWSVWKRAHDARRKSAILKVYILDVEVKDEAAVLARFANDVHVQPTPDVAYRHVAVAPRDGGKAERPRPVVIGAGPCGLFVGLILAEMGFRPIILDRGKVVRERTKDTWELWRKGKLHPESNVQYGEGGAGTFSDGKLYSQIKDPRFLARKVLTEFVAAGAPEEILTDAHPHIGTFRLVTMVESMRKKIEALGGEYRFEHRVTDIELDKGAIRGVRLHTGETLEADHVVFAIGHSSRDTFQTLYERGVHIEAKPFSIGFRIEHPQSWIDQAMFGPCAGHPDLGAAAYTLSHHCSNGRTVYSFCMCPGGTVVAATSEPGRVVTNGMSQYSRNERNANSGFVVGISPEDYGSDHPLAGIELQKELESLAYVAGGGDYFAPGQLVGDFLAGRASTDLGEVVPSYKPGVRPTDLAPLMPDYVIAAMREALPVFGRKIARYDDAQAVLTGVETRSSSPIRMTRGADFQSLTVRGLFPAGEGAGYAGGILSAAVDGIKVAEAVARSMVGEAA</sequence>
<evidence type="ECO:0000313" key="4">
    <source>
        <dbReference type="Proteomes" id="UP000216147"/>
    </source>
</evidence>
<evidence type="ECO:0000313" key="3">
    <source>
        <dbReference type="EMBL" id="OYX55559.1"/>
    </source>
</evidence>
<proteinExistence type="predicted"/>
<dbReference type="PIRSF" id="PIRSF038984">
    <property type="entry name" value="FAD_binding_protein"/>
    <property type="match status" value="1"/>
</dbReference>
<dbReference type="Gene3D" id="3.30.70.2700">
    <property type="match status" value="1"/>
</dbReference>
<dbReference type="InterPro" id="IPR028348">
    <property type="entry name" value="FAD-binding_protein"/>
</dbReference>
<dbReference type="PANTHER" id="PTHR42842:SF3">
    <property type="entry name" value="FAD_NAD(P)-BINDING OXIDOREDUCTASE FAMILY PROTEIN"/>
    <property type="match status" value="1"/>
</dbReference>
<reference evidence="3 4" key="1">
    <citation type="submission" date="2017-03" db="EMBL/GenBank/DDBJ databases">
        <title>Lifting the veil on microbial sulfur biogeochemistry in mining wastewaters.</title>
        <authorList>
            <person name="Kantor R.S."/>
            <person name="Colenbrander Nelson T."/>
            <person name="Marshall S."/>
            <person name="Bennett D."/>
            <person name="Apte S."/>
            <person name="Camacho D."/>
            <person name="Thomas B.C."/>
            <person name="Warren L.A."/>
            <person name="Banfield J.F."/>
        </authorList>
    </citation>
    <scope>NUCLEOTIDE SEQUENCE [LARGE SCALE GENOMIC DNA]</scope>
    <source>
        <strain evidence="3">32-68-21</strain>
    </source>
</reference>
<dbReference type="InterPro" id="IPR002937">
    <property type="entry name" value="Amino_oxidase"/>
</dbReference>
<organism evidence="3 4">
    <name type="scientific">Brevundimonas subvibrioides</name>
    <dbReference type="NCBI Taxonomy" id="74313"/>
    <lineage>
        <taxon>Bacteria</taxon>
        <taxon>Pseudomonadati</taxon>
        <taxon>Pseudomonadota</taxon>
        <taxon>Alphaproteobacteria</taxon>
        <taxon>Caulobacterales</taxon>
        <taxon>Caulobacteraceae</taxon>
        <taxon>Brevundimonas</taxon>
    </lineage>
</organism>
<comment type="caution">
    <text evidence="3">The sequence shown here is derived from an EMBL/GenBank/DDBJ whole genome shotgun (WGS) entry which is preliminary data.</text>
</comment>
<dbReference type="PANTHER" id="PTHR42842">
    <property type="entry name" value="FAD/NAD(P)-BINDING OXIDOREDUCTASE"/>
    <property type="match status" value="1"/>
</dbReference>
<dbReference type="InterPro" id="IPR049516">
    <property type="entry name" value="FAD-depend_C"/>
</dbReference>
<dbReference type="Pfam" id="PF01593">
    <property type="entry name" value="Amino_oxidase"/>
    <property type="match status" value="1"/>
</dbReference>
<dbReference type="Proteomes" id="UP000216147">
    <property type="component" value="Unassembled WGS sequence"/>
</dbReference>
<protein>
    <submittedName>
        <fullName evidence="3">Uncharacterized protein</fullName>
    </submittedName>
</protein>
<evidence type="ECO:0000259" key="2">
    <source>
        <dbReference type="Pfam" id="PF21688"/>
    </source>
</evidence>
<dbReference type="Pfam" id="PF21688">
    <property type="entry name" value="FAD-depend_C"/>
    <property type="match status" value="1"/>
</dbReference>
<dbReference type="AlphaFoldDB" id="A0A258HFM9"/>
<gene>
    <name evidence="3" type="ORF">B7Y86_12940</name>
</gene>